<dbReference type="EMBL" id="JARK01001578">
    <property type="protein sequence ID" value="EYB88764.1"/>
    <property type="molecule type" value="Genomic_DNA"/>
</dbReference>
<protein>
    <submittedName>
        <fullName evidence="1">Uncharacterized protein</fullName>
    </submittedName>
</protein>
<evidence type="ECO:0000313" key="1">
    <source>
        <dbReference type="EMBL" id="EYB88764.1"/>
    </source>
</evidence>
<name>A0A016SEN3_9BILA</name>
<evidence type="ECO:0000313" key="2">
    <source>
        <dbReference type="Proteomes" id="UP000024635"/>
    </source>
</evidence>
<reference evidence="2" key="1">
    <citation type="journal article" date="2015" name="Nat. Genet.">
        <title>The genome and transcriptome of the zoonotic hookworm Ancylostoma ceylanicum identify infection-specific gene families.</title>
        <authorList>
            <person name="Schwarz E.M."/>
            <person name="Hu Y."/>
            <person name="Antoshechkin I."/>
            <person name="Miller M.M."/>
            <person name="Sternberg P.W."/>
            <person name="Aroian R.V."/>
        </authorList>
    </citation>
    <scope>NUCLEOTIDE SEQUENCE</scope>
    <source>
        <strain evidence="2">HY135</strain>
    </source>
</reference>
<gene>
    <name evidence="1" type="primary">Acey_s0242.g3443</name>
    <name evidence="1" type="ORF">Y032_0242g3443</name>
</gene>
<comment type="caution">
    <text evidence="1">The sequence shown here is derived from an EMBL/GenBank/DDBJ whole genome shotgun (WGS) entry which is preliminary data.</text>
</comment>
<sequence length="96" mass="11054">MSDRMVSVECVKPIKFYKDDADSFIRELNNRRRRMVDGDQKNGLYSVPQNLPKGQNVLEMNVQLSNIIIVTFDSDVSSAADVNVWLDQNLRRSDPH</sequence>
<keyword evidence="2" id="KW-1185">Reference proteome</keyword>
<proteinExistence type="predicted"/>
<organism evidence="1 2">
    <name type="scientific">Ancylostoma ceylanicum</name>
    <dbReference type="NCBI Taxonomy" id="53326"/>
    <lineage>
        <taxon>Eukaryota</taxon>
        <taxon>Metazoa</taxon>
        <taxon>Ecdysozoa</taxon>
        <taxon>Nematoda</taxon>
        <taxon>Chromadorea</taxon>
        <taxon>Rhabditida</taxon>
        <taxon>Rhabditina</taxon>
        <taxon>Rhabditomorpha</taxon>
        <taxon>Strongyloidea</taxon>
        <taxon>Ancylostomatidae</taxon>
        <taxon>Ancylostomatinae</taxon>
        <taxon>Ancylostoma</taxon>
    </lineage>
</organism>
<accession>A0A016SEN3</accession>
<dbReference type="Proteomes" id="UP000024635">
    <property type="component" value="Unassembled WGS sequence"/>
</dbReference>
<dbReference type="AlphaFoldDB" id="A0A016SEN3"/>